<name>A0A840VFP7_9ACTN</name>
<accession>A0A840VFP7</accession>
<evidence type="ECO:0000313" key="2">
    <source>
        <dbReference type="EMBL" id="MBB5475662.1"/>
    </source>
</evidence>
<gene>
    <name evidence="2" type="ORF">HNR20_000167</name>
</gene>
<dbReference type="Proteomes" id="UP000586947">
    <property type="component" value="Unassembled WGS sequence"/>
</dbReference>
<dbReference type="AlphaFoldDB" id="A0A840VFP7"/>
<sequence length="148" mass="16434">MPMTDRLRAGYGAAPWHLVVVTAAIVLAGWVALRLAGEATFGRMLLWFVGAAIAHDLVLFPVYASADRVLRRLVRGRVALLNHLRVPALGTALLFVVYSPGILRLGEATHQAATGQDQRPYLARWLFLSAALFLLSAVTYLLRRRRFR</sequence>
<feature type="transmembrane region" description="Helical" evidence="1">
    <location>
        <begin position="45"/>
        <end position="64"/>
    </location>
</feature>
<feature type="transmembrane region" description="Helical" evidence="1">
    <location>
        <begin position="12"/>
        <end position="33"/>
    </location>
</feature>
<comment type="caution">
    <text evidence="2">The sequence shown here is derived from an EMBL/GenBank/DDBJ whole genome shotgun (WGS) entry which is preliminary data.</text>
</comment>
<keyword evidence="3" id="KW-1185">Reference proteome</keyword>
<keyword evidence="1" id="KW-0472">Membrane</keyword>
<keyword evidence="1" id="KW-0812">Transmembrane</keyword>
<reference evidence="2 3" key="1">
    <citation type="submission" date="2020-08" db="EMBL/GenBank/DDBJ databases">
        <title>Sequencing the genomes of 1000 actinobacteria strains.</title>
        <authorList>
            <person name="Klenk H.-P."/>
        </authorList>
    </citation>
    <scope>NUCLEOTIDE SEQUENCE [LARGE SCALE GENOMIC DNA]</scope>
    <source>
        <strain evidence="2 3">DSM 103125</strain>
    </source>
</reference>
<evidence type="ECO:0000256" key="1">
    <source>
        <dbReference type="SAM" id="Phobius"/>
    </source>
</evidence>
<dbReference type="EMBL" id="JACHDP010000001">
    <property type="protein sequence ID" value="MBB5475662.1"/>
    <property type="molecule type" value="Genomic_DNA"/>
</dbReference>
<keyword evidence="1" id="KW-1133">Transmembrane helix</keyword>
<protein>
    <submittedName>
        <fullName evidence="2">Uncharacterized protein</fullName>
    </submittedName>
</protein>
<organism evidence="2 3">
    <name type="scientific">Micromonospora parathelypteridis</name>
    <dbReference type="NCBI Taxonomy" id="1839617"/>
    <lineage>
        <taxon>Bacteria</taxon>
        <taxon>Bacillati</taxon>
        <taxon>Actinomycetota</taxon>
        <taxon>Actinomycetes</taxon>
        <taxon>Micromonosporales</taxon>
        <taxon>Micromonosporaceae</taxon>
        <taxon>Micromonospora</taxon>
    </lineage>
</organism>
<feature type="transmembrane region" description="Helical" evidence="1">
    <location>
        <begin position="123"/>
        <end position="142"/>
    </location>
</feature>
<evidence type="ECO:0000313" key="3">
    <source>
        <dbReference type="Proteomes" id="UP000586947"/>
    </source>
</evidence>
<proteinExistence type="predicted"/>
<feature type="transmembrane region" description="Helical" evidence="1">
    <location>
        <begin position="84"/>
        <end position="103"/>
    </location>
</feature>